<protein>
    <recommendedName>
        <fullName evidence="2 11">Chitin synthase</fullName>
        <ecNumber evidence="2 11">2.4.1.16</ecNumber>
    </recommendedName>
</protein>
<evidence type="ECO:0000256" key="8">
    <source>
        <dbReference type="ARBA" id="ARBA00023136"/>
    </source>
</evidence>
<keyword evidence="9 11" id="KW-0961">Cell wall biogenesis/degradation</keyword>
<evidence type="ECO:0000256" key="6">
    <source>
        <dbReference type="ARBA" id="ARBA00022692"/>
    </source>
</evidence>
<name>G7DV13_MIXOS</name>
<comment type="similarity">
    <text evidence="11">Belongs to the chitin synthase family.</text>
</comment>
<dbReference type="Pfam" id="PF08407">
    <property type="entry name" value="Chitin_synth_1N"/>
    <property type="match status" value="1"/>
</dbReference>
<feature type="transmembrane region" description="Helical" evidence="11">
    <location>
        <begin position="885"/>
        <end position="904"/>
    </location>
</feature>
<dbReference type="HOGENOM" id="CLU_004760_3_1_1"/>
<evidence type="ECO:0000313" key="14">
    <source>
        <dbReference type="EMBL" id="GAA94423.1"/>
    </source>
</evidence>
<evidence type="ECO:0000256" key="4">
    <source>
        <dbReference type="ARBA" id="ARBA00022676"/>
    </source>
</evidence>
<evidence type="ECO:0000256" key="5">
    <source>
        <dbReference type="ARBA" id="ARBA00022679"/>
    </source>
</evidence>
<dbReference type="STRING" id="764103.G7DV13"/>
<dbReference type="GO" id="GO:0004100">
    <property type="term" value="F:chitin synthase activity"/>
    <property type="evidence" value="ECO:0007669"/>
    <property type="project" value="UniProtKB-UniRule"/>
</dbReference>
<dbReference type="GO" id="GO:0005886">
    <property type="term" value="C:plasma membrane"/>
    <property type="evidence" value="ECO:0007669"/>
    <property type="project" value="UniProtKB-SubCell"/>
</dbReference>
<evidence type="ECO:0000256" key="12">
    <source>
        <dbReference type="SAM" id="MobiDB-lite"/>
    </source>
</evidence>
<feature type="transmembrane region" description="Helical" evidence="11">
    <location>
        <begin position="635"/>
        <end position="656"/>
    </location>
</feature>
<dbReference type="InParanoid" id="G7DV13"/>
<evidence type="ECO:0000256" key="10">
    <source>
        <dbReference type="ARBA" id="ARBA00024009"/>
    </source>
</evidence>
<comment type="caution">
    <text evidence="14">The sequence shown here is derived from an EMBL/GenBank/DDBJ whole genome shotgun (WGS) entry which is preliminary data.</text>
</comment>
<proteinExistence type="inferred from homology"/>
<keyword evidence="3 11" id="KW-1003">Cell membrane</keyword>
<dbReference type="PANTHER" id="PTHR22914:SF9">
    <property type="entry name" value="CHITIN SYNTHASE 1"/>
    <property type="match status" value="1"/>
</dbReference>
<keyword evidence="4 11" id="KW-0328">Glycosyltransferase</keyword>
<feature type="transmembrane region" description="Helical" evidence="11">
    <location>
        <begin position="924"/>
        <end position="948"/>
    </location>
</feature>
<dbReference type="GO" id="GO:0030428">
    <property type="term" value="C:cell septum"/>
    <property type="evidence" value="ECO:0007669"/>
    <property type="project" value="TreeGrafter"/>
</dbReference>
<dbReference type="GO" id="GO:0071555">
    <property type="term" value="P:cell wall organization"/>
    <property type="evidence" value="ECO:0007669"/>
    <property type="project" value="UniProtKB-KW"/>
</dbReference>
<organism evidence="14 15">
    <name type="scientific">Mixia osmundae (strain CBS 9802 / IAM 14324 / JCM 22182 / KY 12970)</name>
    <dbReference type="NCBI Taxonomy" id="764103"/>
    <lineage>
        <taxon>Eukaryota</taxon>
        <taxon>Fungi</taxon>
        <taxon>Dikarya</taxon>
        <taxon>Basidiomycota</taxon>
        <taxon>Pucciniomycotina</taxon>
        <taxon>Mixiomycetes</taxon>
        <taxon>Mixiales</taxon>
        <taxon>Mixiaceae</taxon>
        <taxon>Mixia</taxon>
    </lineage>
</organism>
<feature type="transmembrane region" description="Helical" evidence="11">
    <location>
        <begin position="702"/>
        <end position="724"/>
    </location>
</feature>
<evidence type="ECO:0000256" key="2">
    <source>
        <dbReference type="ARBA" id="ARBA00012543"/>
    </source>
</evidence>
<evidence type="ECO:0000256" key="1">
    <source>
        <dbReference type="ARBA" id="ARBA00004651"/>
    </source>
</evidence>
<dbReference type="EMBL" id="BABT02000034">
    <property type="protein sequence ID" value="GAA94423.1"/>
    <property type="molecule type" value="Genomic_DNA"/>
</dbReference>
<dbReference type="OrthoDB" id="26569at2759"/>
<keyword evidence="7 11" id="KW-1133">Transmembrane helix</keyword>
<accession>G7DV13</accession>
<evidence type="ECO:0000259" key="13">
    <source>
        <dbReference type="Pfam" id="PF08407"/>
    </source>
</evidence>
<dbReference type="AlphaFoldDB" id="G7DV13"/>
<keyword evidence="6 11" id="KW-0812">Transmembrane</keyword>
<dbReference type="InterPro" id="IPR004835">
    <property type="entry name" value="Chitin_synth"/>
</dbReference>
<dbReference type="PANTHER" id="PTHR22914">
    <property type="entry name" value="CHITIN SYNTHASE"/>
    <property type="match status" value="1"/>
</dbReference>
<dbReference type="CDD" id="cd04190">
    <property type="entry name" value="Chitin_synth_C"/>
    <property type="match status" value="1"/>
</dbReference>
<evidence type="ECO:0000256" key="7">
    <source>
        <dbReference type="ARBA" id="ARBA00022989"/>
    </source>
</evidence>
<dbReference type="SUPFAM" id="SSF53448">
    <property type="entry name" value="Nucleotide-diphospho-sugar transferases"/>
    <property type="match status" value="1"/>
</dbReference>
<comment type="function">
    <text evidence="10 11">Polymerizes chitin, a structural polymer of the cell wall and septum, by transferring the sugar moiety of UDP-GlcNAc to the non-reducing end of the growing chitin polymer.</text>
</comment>
<reference evidence="14 15" key="1">
    <citation type="journal article" date="2011" name="J. Gen. Appl. Microbiol.">
        <title>Draft genome sequencing of the enigmatic basidiomycete Mixia osmundae.</title>
        <authorList>
            <person name="Nishida H."/>
            <person name="Nagatsuka Y."/>
            <person name="Sugiyama J."/>
        </authorList>
    </citation>
    <scope>NUCLEOTIDE SEQUENCE [LARGE SCALE GENOMIC DNA]</scope>
    <source>
        <strain evidence="15">CBS 9802 / IAM 14324 / JCM 22182 / KY 12970</strain>
    </source>
</reference>
<dbReference type="FunCoup" id="G7DV13">
    <property type="interactions" value="29"/>
</dbReference>
<evidence type="ECO:0000256" key="3">
    <source>
        <dbReference type="ARBA" id="ARBA00022475"/>
    </source>
</evidence>
<feature type="transmembrane region" description="Helical" evidence="11">
    <location>
        <begin position="668"/>
        <end position="690"/>
    </location>
</feature>
<keyword evidence="5 11" id="KW-0808">Transferase</keyword>
<keyword evidence="8 11" id="KW-0472">Membrane</keyword>
<feature type="region of interest" description="Disordered" evidence="12">
    <location>
        <begin position="1"/>
        <end position="73"/>
    </location>
</feature>
<sequence>MSPGPYGYSATATGGRPSYDAASSEDHVGYPSQYSEEDYSYSREPYPSDSYHQQQDAQGRYPPEPPYEAQQLQDEMHRQDLELQSPQRTGQSARPWIPTGNQALMTPSVAQSDFPVPSPGGLMPPGDPYSRIRPQMSAYSSQNNVSAAGSNLNLPNAAQFNDDYPLLPANGDPYSAFPGGFAPGTTQMASDDGESYVRYGRIPQRQPRRYKTVKRVELYHGNLVLDCAVPKRLLALCPRKEEREYTHMRYTAVTCDPDDFMAERYTLRPVLYNPPRRTELFICMTMYNEDEILFNRTLSQVMKNIQHLCSRERSKVWGKDGWKKVVVCIVSDGRKNCNARTLAVLAALGVYQENIAKAMVAGRPVTAHLYEYTTQVSINADMKTKTAERGVVPVQIVFLLKENNAKKINSHRWAFNAMGPVLQPNVCVLLDVGTAPADKAIYHLWKAFDVNSNIGGACGEIVALKGKYYRALLNPLVAAQNFEYKVSNILDKPLESVFGYISVLPGAFSAYRYIAIQNDARGNGPLQQYFLGETLHKSPKAGLFSLNKYLAEDRILCWAIVAKRDSRWLLKYVKSSSATTDVPDRLPELISQRRRWLNGSFFAGLDYIVHFGQIYRSDHNILRKLWLHVQLIYNIYSLIFAWFSIANLWISFIILTSSLSDPSFGIEWTHYVNIVLKYVYLGLIVMCFLLAMGNRPKGSVKLYTLAAVSFGLITIYMAFAAVFISVKGIINVKNSIEADGGHFSVDDIFGNKIFRSIVLSIAVTYGLYLFAALIALDPAHMITSFAQYLFLAPTWINVLQTYSFANTHDVSWGTKGSDKVDTDLGIVKGDGKSVEVSMPTEEKDIEEAYEDANHVLMTKYKPAPSVPNAKEVSEDHYKNIRTNTILLWSLTNAALAVVITSTSASSNYSTYANSARASGYMAWLLYSMAGLALIRASGCLIYMVFWVFTG</sequence>
<dbReference type="Pfam" id="PF01644">
    <property type="entry name" value="Chitin_synth_1"/>
    <property type="match status" value="1"/>
</dbReference>
<comment type="catalytic activity">
    <reaction evidence="11">
        <text>[(1-&gt;4)-N-acetyl-beta-D-glucosaminyl](n) + UDP-N-acetyl-alpha-D-glucosamine = [(1-&gt;4)-N-acetyl-beta-D-glucosaminyl](n+1) + UDP + H(+)</text>
        <dbReference type="Rhea" id="RHEA:16637"/>
        <dbReference type="Rhea" id="RHEA-COMP:9593"/>
        <dbReference type="Rhea" id="RHEA-COMP:9595"/>
        <dbReference type="ChEBI" id="CHEBI:15378"/>
        <dbReference type="ChEBI" id="CHEBI:17029"/>
        <dbReference type="ChEBI" id="CHEBI:57705"/>
        <dbReference type="ChEBI" id="CHEBI:58223"/>
        <dbReference type="EC" id="2.4.1.16"/>
    </reaction>
</comment>
<keyword evidence="15" id="KW-1185">Reference proteome</keyword>
<dbReference type="EC" id="2.4.1.16" evidence="2 11"/>
<gene>
    <name evidence="14" type="primary">Mo01075</name>
    <name evidence="14" type="ORF">E5Q_01075</name>
</gene>
<evidence type="ECO:0000256" key="9">
    <source>
        <dbReference type="ARBA" id="ARBA00023316"/>
    </source>
</evidence>
<reference evidence="14 15" key="2">
    <citation type="journal article" date="2012" name="Open Biol.">
        <title>Characteristics of nucleosomes and linker DNA regions on the genome of the basidiomycete Mixia osmundae revealed by mono- and dinucleosome mapping.</title>
        <authorList>
            <person name="Nishida H."/>
            <person name="Kondo S."/>
            <person name="Matsumoto T."/>
            <person name="Suzuki Y."/>
            <person name="Yoshikawa H."/>
            <person name="Taylor T.D."/>
            <person name="Sugiyama J."/>
        </authorList>
    </citation>
    <scope>NUCLEOTIDE SEQUENCE [LARGE SCALE GENOMIC DNA]</scope>
    <source>
        <strain evidence="15">CBS 9802 / IAM 14324 / JCM 22182 / KY 12970</strain>
    </source>
</reference>
<dbReference type="GO" id="GO:0006031">
    <property type="term" value="P:chitin biosynthetic process"/>
    <property type="evidence" value="ECO:0007669"/>
    <property type="project" value="UniProtKB-UniRule"/>
</dbReference>
<dbReference type="Proteomes" id="UP000009131">
    <property type="component" value="Unassembled WGS sequence"/>
</dbReference>
<dbReference type="eggNOG" id="KOG2571">
    <property type="taxonomic scope" value="Eukaryota"/>
</dbReference>
<dbReference type="InterPro" id="IPR029044">
    <property type="entry name" value="Nucleotide-diphossugar_trans"/>
</dbReference>
<feature type="domain" description="Chitin synthase N-terminal" evidence="13">
    <location>
        <begin position="211"/>
        <end position="279"/>
    </location>
</feature>
<comment type="subcellular location">
    <subcellularLocation>
        <location evidence="1 11">Cell membrane</location>
        <topology evidence="1 11">Multi-pass membrane protein</topology>
    </subcellularLocation>
</comment>
<evidence type="ECO:0000313" key="15">
    <source>
        <dbReference type="Proteomes" id="UP000009131"/>
    </source>
</evidence>
<evidence type="ECO:0000256" key="11">
    <source>
        <dbReference type="RuleBase" id="RU366040"/>
    </source>
</evidence>
<feature type="transmembrane region" description="Helical" evidence="11">
    <location>
        <begin position="753"/>
        <end position="776"/>
    </location>
</feature>
<dbReference type="InterPro" id="IPR013616">
    <property type="entry name" value="Chitin_synth_N"/>
</dbReference>